<dbReference type="Proteomes" id="UP001215280">
    <property type="component" value="Unassembled WGS sequence"/>
</dbReference>
<dbReference type="EMBL" id="JARJLG010000074">
    <property type="protein sequence ID" value="KAJ7752487.1"/>
    <property type="molecule type" value="Genomic_DNA"/>
</dbReference>
<accession>A0AAD7IZ97</accession>
<name>A0AAD7IZ97_9AGAR</name>
<organism evidence="1 2">
    <name type="scientific">Mycena maculata</name>
    <dbReference type="NCBI Taxonomy" id="230809"/>
    <lineage>
        <taxon>Eukaryota</taxon>
        <taxon>Fungi</taxon>
        <taxon>Dikarya</taxon>
        <taxon>Basidiomycota</taxon>
        <taxon>Agaricomycotina</taxon>
        <taxon>Agaricomycetes</taxon>
        <taxon>Agaricomycetidae</taxon>
        <taxon>Agaricales</taxon>
        <taxon>Marasmiineae</taxon>
        <taxon>Mycenaceae</taxon>
        <taxon>Mycena</taxon>
    </lineage>
</organism>
<gene>
    <name evidence="1" type="ORF">DFH07DRAFT_774426</name>
</gene>
<evidence type="ECO:0000313" key="2">
    <source>
        <dbReference type="Proteomes" id="UP001215280"/>
    </source>
</evidence>
<keyword evidence="2" id="KW-1185">Reference proteome</keyword>
<reference evidence="1" key="1">
    <citation type="submission" date="2023-03" db="EMBL/GenBank/DDBJ databases">
        <title>Massive genome expansion in bonnet fungi (Mycena s.s.) driven by repeated elements and novel gene families across ecological guilds.</title>
        <authorList>
            <consortium name="Lawrence Berkeley National Laboratory"/>
            <person name="Harder C.B."/>
            <person name="Miyauchi S."/>
            <person name="Viragh M."/>
            <person name="Kuo A."/>
            <person name="Thoen E."/>
            <person name="Andreopoulos B."/>
            <person name="Lu D."/>
            <person name="Skrede I."/>
            <person name="Drula E."/>
            <person name="Henrissat B."/>
            <person name="Morin E."/>
            <person name="Kohler A."/>
            <person name="Barry K."/>
            <person name="LaButti K."/>
            <person name="Morin E."/>
            <person name="Salamov A."/>
            <person name="Lipzen A."/>
            <person name="Mereny Z."/>
            <person name="Hegedus B."/>
            <person name="Baldrian P."/>
            <person name="Stursova M."/>
            <person name="Weitz H."/>
            <person name="Taylor A."/>
            <person name="Grigoriev I.V."/>
            <person name="Nagy L.G."/>
            <person name="Martin F."/>
            <person name="Kauserud H."/>
        </authorList>
    </citation>
    <scope>NUCLEOTIDE SEQUENCE</scope>
    <source>
        <strain evidence="1">CBHHK188m</strain>
    </source>
</reference>
<protein>
    <submittedName>
        <fullName evidence="1">Uncharacterized protein</fullName>
    </submittedName>
</protein>
<comment type="caution">
    <text evidence="1">The sequence shown here is derived from an EMBL/GenBank/DDBJ whole genome shotgun (WGS) entry which is preliminary data.</text>
</comment>
<dbReference type="AlphaFoldDB" id="A0AAD7IZ97"/>
<evidence type="ECO:0000313" key="1">
    <source>
        <dbReference type="EMBL" id="KAJ7752487.1"/>
    </source>
</evidence>
<sequence>MAGLALSPGSPEINDLAHKVFALALTDDGPDIRQQPSKLFSTRDKFQELRAPEIPSSFAPIPVSEATRSVQSLLKDSTSYPGYNSVERKKEILLDIQSRVLNTQKTLSLTETLYNESGDAYSIRLALDAAAGIVASDVRLLNSVKTSGNAELNKLRVEVMEAVRALDQLVDYIGSTPSPQCL</sequence>
<proteinExistence type="predicted"/>